<dbReference type="RefSeq" id="WP_108992562.1">
    <property type="nucleotide sequence ID" value="NZ_BDQX01000098.1"/>
</dbReference>
<dbReference type="EMBL" id="BDQX01000098">
    <property type="protein sequence ID" value="GBG07524.1"/>
    <property type="molecule type" value="Genomic_DNA"/>
</dbReference>
<comment type="caution">
    <text evidence="4">The sequence shown here is derived from an EMBL/GenBank/DDBJ whole genome shotgun (WGS) entry which is preliminary data.</text>
</comment>
<name>A0A2R5EVW3_9BACL</name>
<evidence type="ECO:0000313" key="4">
    <source>
        <dbReference type="EMBL" id="GBG07524.1"/>
    </source>
</evidence>
<dbReference type="GO" id="GO:0004553">
    <property type="term" value="F:hydrolase activity, hydrolyzing O-glycosyl compounds"/>
    <property type="evidence" value="ECO:0007669"/>
    <property type="project" value="InterPro"/>
</dbReference>
<evidence type="ECO:0008006" key="6">
    <source>
        <dbReference type="Google" id="ProtNLM"/>
    </source>
</evidence>
<protein>
    <recommendedName>
        <fullName evidence="6">Alpha-galactosidase</fullName>
    </recommendedName>
</protein>
<keyword evidence="3" id="KW-0326">Glycosidase</keyword>
<evidence type="ECO:0000256" key="3">
    <source>
        <dbReference type="ARBA" id="ARBA00023295"/>
    </source>
</evidence>
<dbReference type="Proteomes" id="UP000245202">
    <property type="component" value="Unassembled WGS sequence"/>
</dbReference>
<sequence length="711" mass="80346">MKSTFEKEPPVAHASHRWEENEHCLHYDYNGKPLLSIFIPEGAKPYYREASNGNIQSSPFVQQIYVALDKPALVKVNIHLSKEALNMRPQRAVKGQAILGQIGKPLLKGVNGIYDVFQDLLIDWHGAGWSWTKSRLEQNETGDWQAELEVQGGLQPWIVNLRMQYYRRHLQFEHHRPWQWRPNVQPITGWSSWEAFAQRVTGKDIEKTAAFLDTHFKPYGLNVMQIDDGFQSEHIPPTKGGSVADAWIQTNHRFPDGHDGLISSIKGRGFRAGIWSSAMVTNREFVEANREYFECDSSGDPLYGQWIFNVLKTDPKTLAEQVAPLYRGLKDKGYSYFKTDQIRHFLYDGLHKAVNDGLLSNEEASASLRNYLQCAREQIGEDSFFLACWGVLTEAAGIVDACRIAGDSNPSWSAICKQMVETARWYHTQRILYLNDPDYICVRTEEAWGQSLLSLVSLTGGLLMISDNTELYDKDRIHSIQRCIPSLATTTGETGQLDMTFPLDLSLPQLGDRQMDDAFAYALLGLNAEPRETNATGSLWAIHFDLPFRRWCVAGRFAVVPLMETVLELEALALAPDDAYHAFDFWKQRYLGKKTGSIALDALELGHCQIVGLCKAENRPQLIGSSRHVSMDAVSVADERWEDGRLLLDLRGVPGTTEHYWISVPSSYGYENCSGIGIVIAVEDSDSEDSRLLKLSIRWEEEQGKADLGFS</sequence>
<dbReference type="PANTHER" id="PTHR11452:SF75">
    <property type="entry name" value="ALPHA-GALACTOSIDASE MEL1"/>
    <property type="match status" value="1"/>
</dbReference>
<evidence type="ECO:0000256" key="2">
    <source>
        <dbReference type="ARBA" id="ARBA00022801"/>
    </source>
</evidence>
<proteinExistence type="inferred from homology"/>
<dbReference type="PANTHER" id="PTHR11452">
    <property type="entry name" value="ALPHA-GALACTOSIDASE/ALPHA-N-ACETYLGALACTOSAMINIDASE"/>
    <property type="match status" value="1"/>
</dbReference>
<dbReference type="Gene3D" id="3.20.20.70">
    <property type="entry name" value="Aldolase class I"/>
    <property type="match status" value="1"/>
</dbReference>
<dbReference type="InterPro" id="IPR017853">
    <property type="entry name" value="GH"/>
</dbReference>
<dbReference type="InterPro" id="IPR013785">
    <property type="entry name" value="Aldolase_TIM"/>
</dbReference>
<evidence type="ECO:0000313" key="5">
    <source>
        <dbReference type="Proteomes" id="UP000245202"/>
    </source>
</evidence>
<dbReference type="SUPFAM" id="SSF51445">
    <property type="entry name" value="(Trans)glycosidases"/>
    <property type="match status" value="1"/>
</dbReference>
<comment type="similarity">
    <text evidence="1">Belongs to the glycosyl hydrolase 27 family.</text>
</comment>
<keyword evidence="2" id="KW-0378">Hydrolase</keyword>
<dbReference type="AlphaFoldDB" id="A0A2R5EVW3"/>
<keyword evidence="5" id="KW-1185">Reference proteome</keyword>
<evidence type="ECO:0000256" key="1">
    <source>
        <dbReference type="ARBA" id="ARBA00009743"/>
    </source>
</evidence>
<reference evidence="4 5" key="1">
    <citation type="submission" date="2017-08" db="EMBL/GenBank/DDBJ databases">
        <title>Substantial Increase in Enzyme Production by Combined Drug-Resistance Mutations in Paenibacillus agaridevorans.</title>
        <authorList>
            <person name="Tanaka Y."/>
            <person name="Funane K."/>
            <person name="Hosaka T."/>
            <person name="Shiwa Y."/>
            <person name="Fujita N."/>
            <person name="Miyazaki T."/>
            <person name="Yoshikawa H."/>
            <person name="Murakami K."/>
            <person name="Kasahara K."/>
            <person name="Inaoka T."/>
            <person name="Hiraga Y."/>
            <person name="Ochi K."/>
        </authorList>
    </citation>
    <scope>NUCLEOTIDE SEQUENCE [LARGE SCALE GENOMIC DNA]</scope>
    <source>
        <strain evidence="4 5">T-3040</strain>
    </source>
</reference>
<gene>
    <name evidence="4" type="ORF">PAT3040_02077</name>
</gene>
<accession>A0A2R5EVW3</accession>
<dbReference type="GO" id="GO:0005975">
    <property type="term" value="P:carbohydrate metabolic process"/>
    <property type="evidence" value="ECO:0007669"/>
    <property type="project" value="InterPro"/>
</dbReference>
<organism evidence="4 5">
    <name type="scientific">Paenibacillus agaridevorans</name>
    <dbReference type="NCBI Taxonomy" id="171404"/>
    <lineage>
        <taxon>Bacteria</taxon>
        <taxon>Bacillati</taxon>
        <taxon>Bacillota</taxon>
        <taxon>Bacilli</taxon>
        <taxon>Bacillales</taxon>
        <taxon>Paenibacillaceae</taxon>
        <taxon>Paenibacillus</taxon>
    </lineage>
</organism>
<dbReference type="InterPro" id="IPR002241">
    <property type="entry name" value="Glyco_hydro_27"/>
</dbReference>